<dbReference type="PANTHER" id="PTHR23042">
    <property type="entry name" value="CIRCADIAN PROTEIN CLOCK/ARNT/BMAL/PAS"/>
    <property type="match status" value="1"/>
</dbReference>
<evidence type="ECO:0000259" key="1">
    <source>
        <dbReference type="PROSITE" id="PS50888"/>
    </source>
</evidence>
<name>E4Z5X9_OIKDI</name>
<feature type="non-terminal residue" evidence="2">
    <location>
        <position position="1"/>
    </location>
</feature>
<protein>
    <recommendedName>
        <fullName evidence="1">BHLH domain-containing protein</fullName>
    </recommendedName>
</protein>
<dbReference type="InterPro" id="IPR050933">
    <property type="entry name" value="Circadian_TF"/>
</dbReference>
<feature type="domain" description="BHLH" evidence="1">
    <location>
        <begin position="5"/>
        <end position="60"/>
    </location>
</feature>
<dbReference type="Proteomes" id="UP000011014">
    <property type="component" value="Unassembled WGS sequence"/>
</dbReference>
<organism evidence="2">
    <name type="scientific">Oikopleura dioica</name>
    <name type="common">Tunicate</name>
    <dbReference type="NCBI Taxonomy" id="34765"/>
    <lineage>
        <taxon>Eukaryota</taxon>
        <taxon>Metazoa</taxon>
        <taxon>Chordata</taxon>
        <taxon>Tunicata</taxon>
        <taxon>Appendicularia</taxon>
        <taxon>Copelata</taxon>
        <taxon>Oikopleuridae</taxon>
        <taxon>Oikopleura</taxon>
    </lineage>
</organism>
<dbReference type="Gene3D" id="3.30.450.20">
    <property type="entry name" value="PAS domain"/>
    <property type="match status" value="2"/>
</dbReference>
<dbReference type="Gene3D" id="4.10.280.10">
    <property type="entry name" value="Helix-loop-helix DNA-binding domain"/>
    <property type="match status" value="1"/>
</dbReference>
<dbReference type="InterPro" id="IPR011598">
    <property type="entry name" value="bHLH_dom"/>
</dbReference>
<evidence type="ECO:0000313" key="2">
    <source>
        <dbReference type="EMBL" id="CBY43107.1"/>
    </source>
</evidence>
<sequence>DKERLAKENHSDIERRRRNKMTQFINELAELIPACNSQPAQSKPDKLSILKWAADHAEQLPGAFNRTCPYLVTLEMFDHILYTATRGCFLLLGKFDLEIINHSETAVEVFGRTDMTQMKFLDLVYENDRETVRNLLCATINFDQNMLDMKSFTVRTTSAQLPRGPPVEGVASGVLKRECICRLKTEKSQFVNASNSPSSADGYCVATITASLIPSIDQNASYTETWAVLIRQEQPIEPQNSCGLVQVNGGTINSSKCTVKIGLDGTIIYCDDFIVKLLDLELGAQKRIIGKKFWEVFSEKLGSSSAENDLKSLIMEGCTREREAKIVLKNGQVLMCLRPIMNPSSKKTEFIIATLKQVPQP</sequence>
<dbReference type="InterPro" id="IPR036638">
    <property type="entry name" value="HLH_DNA-bd_sf"/>
</dbReference>
<gene>
    <name evidence="2" type="ORF">GSOID_T00027679001</name>
</gene>
<proteinExistence type="predicted"/>
<accession>E4Z5X9</accession>
<dbReference type="EMBL" id="FN657850">
    <property type="protein sequence ID" value="CBY43107.1"/>
    <property type="molecule type" value="Genomic_DNA"/>
</dbReference>
<dbReference type="InterPro" id="IPR035965">
    <property type="entry name" value="PAS-like_dom_sf"/>
</dbReference>
<dbReference type="GO" id="GO:0046983">
    <property type="term" value="F:protein dimerization activity"/>
    <property type="evidence" value="ECO:0007669"/>
    <property type="project" value="InterPro"/>
</dbReference>
<dbReference type="SMART" id="SM00353">
    <property type="entry name" value="HLH"/>
    <property type="match status" value="1"/>
</dbReference>
<dbReference type="PROSITE" id="PS50888">
    <property type="entry name" value="BHLH"/>
    <property type="match status" value="1"/>
</dbReference>
<dbReference type="Pfam" id="PF00010">
    <property type="entry name" value="HLH"/>
    <property type="match status" value="1"/>
</dbReference>
<dbReference type="SUPFAM" id="SSF55785">
    <property type="entry name" value="PYP-like sensor domain (PAS domain)"/>
    <property type="match status" value="1"/>
</dbReference>
<dbReference type="SUPFAM" id="SSF47459">
    <property type="entry name" value="HLH, helix-loop-helix DNA-binding domain"/>
    <property type="match status" value="1"/>
</dbReference>
<dbReference type="AlphaFoldDB" id="E4Z5X9"/>
<reference evidence="2" key="1">
    <citation type="journal article" date="2010" name="Science">
        <title>Plasticity of animal genome architecture unmasked by rapid evolution of a pelagic tunicate.</title>
        <authorList>
            <person name="Denoeud F."/>
            <person name="Henriet S."/>
            <person name="Mungpakdee S."/>
            <person name="Aury J.M."/>
            <person name="Da Silva C."/>
            <person name="Brinkmann H."/>
            <person name="Mikhaleva J."/>
            <person name="Olsen L.C."/>
            <person name="Jubin C."/>
            <person name="Canestro C."/>
            <person name="Bouquet J.M."/>
            <person name="Danks G."/>
            <person name="Poulain J."/>
            <person name="Campsteijn C."/>
            <person name="Adamski M."/>
            <person name="Cross I."/>
            <person name="Yadetie F."/>
            <person name="Muffato M."/>
            <person name="Louis A."/>
            <person name="Butcher S."/>
            <person name="Tsagkogeorga G."/>
            <person name="Konrad A."/>
            <person name="Singh S."/>
            <person name="Jensen M.F."/>
            <person name="Cong E.H."/>
            <person name="Eikeseth-Otteraa H."/>
            <person name="Noel B."/>
            <person name="Anthouard V."/>
            <person name="Porcel B.M."/>
            <person name="Kachouri-Lafond R."/>
            <person name="Nishino A."/>
            <person name="Ugolini M."/>
            <person name="Chourrout P."/>
            <person name="Nishida H."/>
            <person name="Aasland R."/>
            <person name="Huzurbazar S."/>
            <person name="Westhof E."/>
            <person name="Delsuc F."/>
            <person name="Lehrach H."/>
            <person name="Reinhardt R."/>
            <person name="Weissenbach J."/>
            <person name="Roy S.W."/>
            <person name="Artiguenave F."/>
            <person name="Postlethwait J.H."/>
            <person name="Manak J.R."/>
            <person name="Thompson E.M."/>
            <person name="Jaillon O."/>
            <person name="Du Pasquier L."/>
            <person name="Boudinot P."/>
            <person name="Liberles D.A."/>
            <person name="Volff J.N."/>
            <person name="Philippe H."/>
            <person name="Lenhard B."/>
            <person name="Roest Crollius H."/>
            <person name="Wincker P."/>
            <person name="Chourrout D."/>
        </authorList>
    </citation>
    <scope>NUCLEOTIDE SEQUENCE [LARGE SCALE GENOMIC DNA]</scope>
</reference>